<dbReference type="PANTHER" id="PTHR43132">
    <property type="entry name" value="ARSENICAL RESISTANCE OPERON REPRESSOR ARSR-RELATED"/>
    <property type="match status" value="1"/>
</dbReference>
<evidence type="ECO:0000313" key="5">
    <source>
        <dbReference type="EMBL" id="SDB80518.1"/>
    </source>
</evidence>
<dbReference type="InterPro" id="IPR036388">
    <property type="entry name" value="WH-like_DNA-bd_sf"/>
</dbReference>
<keyword evidence="2" id="KW-0238">DNA-binding</keyword>
<dbReference type="GO" id="GO:0003677">
    <property type="term" value="F:DNA binding"/>
    <property type="evidence" value="ECO:0007669"/>
    <property type="project" value="UniProtKB-KW"/>
</dbReference>
<dbReference type="PROSITE" id="PS50987">
    <property type="entry name" value="HTH_ARSR_2"/>
    <property type="match status" value="1"/>
</dbReference>
<dbReference type="STRING" id="1577474.GA0111570_102308"/>
<dbReference type="AlphaFoldDB" id="A0A1G6GET8"/>
<protein>
    <submittedName>
        <fullName evidence="5">Transcriptional regulator, ArsR family</fullName>
    </submittedName>
</protein>
<proteinExistence type="predicted"/>
<evidence type="ECO:0000259" key="4">
    <source>
        <dbReference type="PROSITE" id="PS50987"/>
    </source>
</evidence>
<dbReference type="SMART" id="SM00418">
    <property type="entry name" value="HTH_ARSR"/>
    <property type="match status" value="1"/>
</dbReference>
<name>A0A1G6GET8_9ACTN</name>
<dbReference type="GO" id="GO:0003700">
    <property type="term" value="F:DNA-binding transcription factor activity"/>
    <property type="evidence" value="ECO:0007669"/>
    <property type="project" value="InterPro"/>
</dbReference>
<dbReference type="PANTHER" id="PTHR43132:SF2">
    <property type="entry name" value="ARSENICAL RESISTANCE OPERON REPRESSOR ARSR-RELATED"/>
    <property type="match status" value="1"/>
</dbReference>
<keyword evidence="3" id="KW-0804">Transcription</keyword>
<feature type="domain" description="HTH arsR-type" evidence="4">
    <location>
        <begin position="1"/>
        <end position="95"/>
    </location>
</feature>
<dbReference type="SUPFAM" id="SSF46785">
    <property type="entry name" value="Winged helix' DNA-binding domain"/>
    <property type="match status" value="1"/>
</dbReference>
<keyword evidence="1" id="KW-0805">Transcription regulation</keyword>
<evidence type="ECO:0000256" key="1">
    <source>
        <dbReference type="ARBA" id="ARBA00023015"/>
    </source>
</evidence>
<dbReference type="Gene3D" id="1.10.10.10">
    <property type="entry name" value="Winged helix-like DNA-binding domain superfamily/Winged helix DNA-binding domain"/>
    <property type="match status" value="1"/>
</dbReference>
<dbReference type="PRINTS" id="PR00778">
    <property type="entry name" value="HTHARSR"/>
</dbReference>
<dbReference type="EMBL" id="FMYF01000002">
    <property type="protein sequence ID" value="SDB80518.1"/>
    <property type="molecule type" value="Genomic_DNA"/>
</dbReference>
<dbReference type="CDD" id="cd00090">
    <property type="entry name" value="HTH_ARSR"/>
    <property type="match status" value="1"/>
</dbReference>
<evidence type="ECO:0000256" key="3">
    <source>
        <dbReference type="ARBA" id="ARBA00023163"/>
    </source>
</evidence>
<dbReference type="RefSeq" id="WP_092606618.1">
    <property type="nucleotide sequence ID" value="NZ_FMYF01000002.1"/>
</dbReference>
<organism evidence="5 6">
    <name type="scientific">Raineyella antarctica</name>
    <dbReference type="NCBI Taxonomy" id="1577474"/>
    <lineage>
        <taxon>Bacteria</taxon>
        <taxon>Bacillati</taxon>
        <taxon>Actinomycetota</taxon>
        <taxon>Actinomycetes</taxon>
        <taxon>Propionibacteriales</taxon>
        <taxon>Propionibacteriaceae</taxon>
        <taxon>Raineyella</taxon>
    </lineage>
</organism>
<dbReference type="InterPro" id="IPR011991">
    <property type="entry name" value="ArsR-like_HTH"/>
</dbReference>
<dbReference type="OrthoDB" id="194599at2"/>
<reference evidence="5 6" key="1">
    <citation type="submission" date="2016-06" db="EMBL/GenBank/DDBJ databases">
        <authorList>
            <person name="Olsen C.W."/>
            <person name="Carey S."/>
            <person name="Hinshaw L."/>
            <person name="Karasin A.I."/>
        </authorList>
    </citation>
    <scope>NUCLEOTIDE SEQUENCE [LARGE SCALE GENOMIC DNA]</scope>
    <source>
        <strain evidence="5 6">LZ-22</strain>
    </source>
</reference>
<accession>A0A1G6GET8</accession>
<dbReference type="Proteomes" id="UP000199086">
    <property type="component" value="Unassembled WGS sequence"/>
</dbReference>
<gene>
    <name evidence="5" type="ORF">GA0111570_102308</name>
</gene>
<dbReference type="InterPro" id="IPR036390">
    <property type="entry name" value="WH_DNA-bd_sf"/>
</dbReference>
<sequence length="117" mass="12594">MPVPLHQAKAELFRTLGHPVRIRVLELLCEGDHAVHQLLAKVEVEPSALSQQLGVLRRAGLVRQQRIGGEVVYSLLVPSVRDLLAAARTTLSFLLADQAQLQAALDGEASVAEGTEA</sequence>
<keyword evidence="6" id="KW-1185">Reference proteome</keyword>
<evidence type="ECO:0000313" key="6">
    <source>
        <dbReference type="Proteomes" id="UP000199086"/>
    </source>
</evidence>
<dbReference type="InterPro" id="IPR001845">
    <property type="entry name" value="HTH_ArsR_DNA-bd_dom"/>
</dbReference>
<dbReference type="InterPro" id="IPR051011">
    <property type="entry name" value="Metal_resp_trans_reg"/>
</dbReference>
<dbReference type="NCBIfam" id="NF033788">
    <property type="entry name" value="HTH_metalloreg"/>
    <property type="match status" value="1"/>
</dbReference>
<evidence type="ECO:0000256" key="2">
    <source>
        <dbReference type="ARBA" id="ARBA00023125"/>
    </source>
</evidence>
<dbReference type="Pfam" id="PF01022">
    <property type="entry name" value="HTH_5"/>
    <property type="match status" value="1"/>
</dbReference>